<dbReference type="Pfam" id="PF09326">
    <property type="entry name" value="NADH_dhqG_C"/>
    <property type="match status" value="1"/>
</dbReference>
<dbReference type="PROSITE" id="PS51669">
    <property type="entry name" value="4FE4S_MOW_BIS_MGD"/>
    <property type="match status" value="1"/>
</dbReference>
<evidence type="ECO:0000256" key="6">
    <source>
        <dbReference type="ARBA" id="ARBA00023004"/>
    </source>
</evidence>
<name>A0ABT8BDN4_9HYPH</name>
<evidence type="ECO:0000256" key="7">
    <source>
        <dbReference type="ARBA" id="ARBA00023014"/>
    </source>
</evidence>
<dbReference type="Gene3D" id="3.40.50.740">
    <property type="match status" value="1"/>
</dbReference>
<evidence type="ECO:0000256" key="8">
    <source>
        <dbReference type="ARBA" id="ARBA00023027"/>
    </source>
</evidence>
<evidence type="ECO:0000256" key="9">
    <source>
        <dbReference type="ARBA" id="ARBA00047712"/>
    </source>
</evidence>
<dbReference type="RefSeq" id="WP_238223973.1">
    <property type="nucleotide sequence ID" value="NZ_BPQD01000007.1"/>
</dbReference>
<evidence type="ECO:0000313" key="14">
    <source>
        <dbReference type="Proteomes" id="UP001224644"/>
    </source>
</evidence>
<evidence type="ECO:0000256" key="1">
    <source>
        <dbReference type="ARBA" id="ARBA00001966"/>
    </source>
</evidence>
<dbReference type="SUPFAM" id="SSF54862">
    <property type="entry name" value="4Fe-4S ferredoxins"/>
    <property type="match status" value="1"/>
</dbReference>
<keyword evidence="14" id="KW-1185">Reference proteome</keyword>
<dbReference type="EMBL" id="JAUFPX010000002">
    <property type="protein sequence ID" value="MDN3589496.1"/>
    <property type="molecule type" value="Genomic_DNA"/>
</dbReference>
<dbReference type="Gene3D" id="3.10.20.740">
    <property type="match status" value="1"/>
</dbReference>
<comment type="cofactor">
    <cofactor evidence="10">
        <name>[2Fe-2S] cluster</name>
        <dbReference type="ChEBI" id="CHEBI:190135"/>
    </cofactor>
    <text evidence="10">Binds 1 [2Fe-2S] cluster per subunit.</text>
</comment>
<keyword evidence="6 10" id="KW-0408">Iron</keyword>
<dbReference type="PROSITE" id="PS00643">
    <property type="entry name" value="COMPLEX1_75K_3"/>
    <property type="match status" value="1"/>
</dbReference>
<dbReference type="SUPFAM" id="SSF54292">
    <property type="entry name" value="2Fe-2S ferredoxin-like"/>
    <property type="match status" value="1"/>
</dbReference>
<dbReference type="SMART" id="SM00929">
    <property type="entry name" value="NADH-G_4Fe-4S_3"/>
    <property type="match status" value="1"/>
</dbReference>
<dbReference type="PANTHER" id="PTHR43105">
    <property type="entry name" value="RESPIRATORY NITRATE REDUCTASE"/>
    <property type="match status" value="1"/>
</dbReference>
<dbReference type="Pfam" id="PF00384">
    <property type="entry name" value="Molybdopterin"/>
    <property type="match status" value="1"/>
</dbReference>
<dbReference type="InterPro" id="IPR006963">
    <property type="entry name" value="Mopterin_OxRdtase_4Fe-4S_dom"/>
</dbReference>
<dbReference type="InterPro" id="IPR015405">
    <property type="entry name" value="NDUFS1-like_C"/>
</dbReference>
<keyword evidence="5 10" id="KW-1278">Translocase</keyword>
<dbReference type="InterPro" id="IPR019574">
    <property type="entry name" value="NADH_UbQ_OxRdtase_Gsu_4Fe4S-bd"/>
</dbReference>
<feature type="domain" description="4Fe-4S Mo/W bis-MGD-type" evidence="11">
    <location>
        <begin position="223"/>
        <end position="279"/>
    </location>
</feature>
<keyword evidence="10" id="KW-0001">2Fe-2S</keyword>
<evidence type="ECO:0000256" key="2">
    <source>
        <dbReference type="ARBA" id="ARBA00005404"/>
    </source>
</evidence>
<dbReference type="InterPro" id="IPR006656">
    <property type="entry name" value="Mopterin_OxRdtase"/>
</dbReference>
<dbReference type="PROSITE" id="PS51839">
    <property type="entry name" value="4FE4S_HC3"/>
    <property type="match status" value="1"/>
</dbReference>
<comment type="similarity">
    <text evidence="2 10">Belongs to the complex I 75 kDa subunit family.</text>
</comment>
<dbReference type="Pfam" id="PF22151">
    <property type="entry name" value="Fer4_NDSU1"/>
    <property type="match status" value="1"/>
</dbReference>
<evidence type="ECO:0000256" key="5">
    <source>
        <dbReference type="ARBA" id="ARBA00022967"/>
    </source>
</evidence>
<organism evidence="13 14">
    <name type="scientific">Methylobacterium adhaesivum</name>
    <dbReference type="NCBI Taxonomy" id="333297"/>
    <lineage>
        <taxon>Bacteria</taxon>
        <taxon>Pseudomonadati</taxon>
        <taxon>Pseudomonadota</taxon>
        <taxon>Alphaproteobacteria</taxon>
        <taxon>Hyphomicrobiales</taxon>
        <taxon>Methylobacteriaceae</taxon>
        <taxon>Methylobacterium</taxon>
    </lineage>
</organism>
<accession>A0ABT8BDN4</accession>
<proteinExistence type="inferred from homology"/>
<comment type="cofactor">
    <cofactor evidence="1 10">
        <name>[4Fe-4S] cluster</name>
        <dbReference type="ChEBI" id="CHEBI:49883"/>
    </cofactor>
</comment>
<dbReference type="InterPro" id="IPR001041">
    <property type="entry name" value="2Fe-2S_ferredoxin-type"/>
</dbReference>
<evidence type="ECO:0000313" key="13">
    <source>
        <dbReference type="EMBL" id="MDN3589496.1"/>
    </source>
</evidence>
<dbReference type="InterPro" id="IPR050123">
    <property type="entry name" value="Prok_molybdopt-oxidoreductase"/>
</dbReference>
<dbReference type="EC" id="7.1.1.-" evidence="10"/>
<dbReference type="Pfam" id="PF10588">
    <property type="entry name" value="NADH-G_4Fe-4S_3"/>
    <property type="match status" value="1"/>
</dbReference>
<dbReference type="InterPro" id="IPR036010">
    <property type="entry name" value="2Fe-2S_ferredoxin-like_sf"/>
</dbReference>
<keyword evidence="4 10" id="KW-0479">Metal-binding</keyword>
<reference evidence="14" key="1">
    <citation type="journal article" date="2019" name="Int. J. Syst. Evol. Microbiol.">
        <title>The Global Catalogue of Microorganisms (GCM) 10K type strain sequencing project: providing services to taxonomists for standard genome sequencing and annotation.</title>
        <authorList>
            <consortium name="The Broad Institute Genomics Platform"/>
            <consortium name="The Broad Institute Genome Sequencing Center for Infectious Disease"/>
            <person name="Wu L."/>
            <person name="Ma J."/>
        </authorList>
    </citation>
    <scope>NUCLEOTIDE SEQUENCE [LARGE SCALE GENOMIC DNA]</scope>
    <source>
        <strain evidence="14">CECT 7069</strain>
    </source>
</reference>
<feature type="domain" description="4Fe-4S His(Cys)3-ligated-type" evidence="12">
    <location>
        <begin position="86"/>
        <end position="125"/>
    </location>
</feature>
<dbReference type="PANTHER" id="PTHR43105:SF13">
    <property type="entry name" value="NADH-UBIQUINONE OXIDOREDUCTASE 75 KDA SUBUNIT, MITOCHONDRIAL"/>
    <property type="match status" value="1"/>
</dbReference>
<evidence type="ECO:0000259" key="12">
    <source>
        <dbReference type="PROSITE" id="PS51839"/>
    </source>
</evidence>
<dbReference type="Pfam" id="PF13510">
    <property type="entry name" value="Fer2_4"/>
    <property type="match status" value="1"/>
</dbReference>
<dbReference type="PROSITE" id="PS00642">
    <property type="entry name" value="COMPLEX1_75K_2"/>
    <property type="match status" value="1"/>
</dbReference>
<keyword evidence="7 10" id="KW-0411">Iron-sulfur</keyword>
<dbReference type="CDD" id="cd02773">
    <property type="entry name" value="MopB_Res-Cmplx1_Nad11"/>
    <property type="match status" value="1"/>
</dbReference>
<evidence type="ECO:0000259" key="11">
    <source>
        <dbReference type="PROSITE" id="PS51669"/>
    </source>
</evidence>
<dbReference type="InterPro" id="IPR054351">
    <property type="entry name" value="NADH_UbQ_OxRdtase_ferredoxin"/>
</dbReference>
<dbReference type="Proteomes" id="UP001224644">
    <property type="component" value="Unassembled WGS sequence"/>
</dbReference>
<dbReference type="CDD" id="cd00207">
    <property type="entry name" value="fer2"/>
    <property type="match status" value="1"/>
</dbReference>
<sequence>MTKIVVDGTEVDVPAEYTLLQACEAAGAEIPRFCFHERLSIAGNCRMCLVELKGAPKPVASCAYAVKDCRPGPNGEPPEVLTRSGTTKKAREGVMEFLLINHPLDCPICDQGGHCDLQDQAMAYGVDSTRYGENKRAVEEKYIGPLVRTAMNRCIHCTRCVRFLAEVAGVPDLGAIGRGEDMEITSYLESAMGSELQGNVADLCPVGALVHKPQSYEVRPWELSKTESVDVMDAVGCAIRVDAKGREVIQIEPRINEAVNEEWISDKTRHAVDGLRLQRLDRPYLRENGRLRPASWGEAFAAIAARVKGTDPKRIGAIVGDLAGVEETFALKSLMTALGVTNLDCRQAGERLDPAWGRASYTLGATIPGIEDADAILLVGTNPRLEASLLNVRIRKRWRMAPLAVGLIGEAVDLTYPHTYLGAGPDTLAEIAAGRHSFAEVLKAASRPLVIVGMGALARPDGATILSAAATLARDIGAVTTEWNGFGVLQTAAARVGALDLGFVPGEGGLDLAAMTGAGALDVLFNLGADEVEIAPGAFVIYQGTHGDRGATRADVVLPGAAYTEKCATFVNLEGRVQMTNRAGFPPGDAREDWAILRALSDVLGHRLPFDSLVALRRTLYGAHPHFAALDAVAPSDGVATVATLAGRGGTPDRAAFVSAVPDFYLTNAIARASRVLAECSSLARVRGLEAAE</sequence>
<dbReference type="InterPro" id="IPR000283">
    <property type="entry name" value="NADH_UbQ_OxRdtase_75kDa_su_CS"/>
</dbReference>
<evidence type="ECO:0000256" key="4">
    <source>
        <dbReference type="ARBA" id="ARBA00022723"/>
    </source>
</evidence>
<comment type="function">
    <text evidence="10">NDH-1 shuttles electrons from NADH, via FMN and iron-sulfur (Fe-S) centers, to quinones in the respiratory chain. Couples the redox reaction to proton translocation (for every two electrons transferred, four hydrogen ions are translocated across the cytoplasmic membrane), and thus conserves the redox energy in a proton gradient.</text>
</comment>
<dbReference type="Pfam" id="PF22117">
    <property type="entry name" value="Fer4_Nqo3"/>
    <property type="match status" value="1"/>
</dbReference>
<evidence type="ECO:0000256" key="3">
    <source>
        <dbReference type="ARBA" id="ARBA00022485"/>
    </source>
</evidence>
<protein>
    <recommendedName>
        <fullName evidence="10">NADH-quinone oxidoreductase</fullName>
        <ecNumber evidence="10">7.1.1.-</ecNumber>
    </recommendedName>
</protein>
<keyword evidence="3 10" id="KW-0004">4Fe-4S</keyword>
<dbReference type="InterPro" id="IPR010228">
    <property type="entry name" value="NADH_UbQ_OxRdtase_Gsu"/>
</dbReference>
<comment type="caution">
    <text evidence="13">The sequence shown here is derived from an EMBL/GenBank/DDBJ whole genome shotgun (WGS) entry which is preliminary data.</text>
</comment>
<keyword evidence="8 10" id="KW-0520">NAD</keyword>
<dbReference type="NCBIfam" id="TIGR01973">
    <property type="entry name" value="NuoG"/>
    <property type="match status" value="1"/>
</dbReference>
<keyword evidence="10" id="KW-0874">Quinone</keyword>
<dbReference type="SUPFAM" id="SSF53706">
    <property type="entry name" value="Formate dehydrogenase/DMSO reductase, domains 1-3"/>
    <property type="match status" value="1"/>
</dbReference>
<evidence type="ECO:0000256" key="10">
    <source>
        <dbReference type="RuleBase" id="RU003525"/>
    </source>
</evidence>
<comment type="catalytic activity">
    <reaction evidence="9 10">
        <text>a quinone + NADH + 5 H(+)(in) = a quinol + NAD(+) + 4 H(+)(out)</text>
        <dbReference type="Rhea" id="RHEA:57888"/>
        <dbReference type="ChEBI" id="CHEBI:15378"/>
        <dbReference type="ChEBI" id="CHEBI:24646"/>
        <dbReference type="ChEBI" id="CHEBI:57540"/>
        <dbReference type="ChEBI" id="CHEBI:57945"/>
        <dbReference type="ChEBI" id="CHEBI:132124"/>
    </reaction>
</comment>
<gene>
    <name evidence="13" type="primary">nuoG</name>
    <name evidence="13" type="ORF">QWZ12_02600</name>
</gene>
<dbReference type="Gene3D" id="3.30.200.210">
    <property type="match status" value="1"/>
</dbReference>